<evidence type="ECO:0000256" key="2">
    <source>
        <dbReference type="SAM" id="SignalP"/>
    </source>
</evidence>
<dbReference type="GeneID" id="9817224"/>
<dbReference type="InterPro" id="IPR000387">
    <property type="entry name" value="Tyr_Pase_dom"/>
</dbReference>
<dbReference type="InterPro" id="IPR029021">
    <property type="entry name" value="Prot-tyrosine_phosphatase-like"/>
</dbReference>
<dbReference type="PANTHER" id="PTHR32525">
    <property type="entry name" value="PROTEIN-TYROSINE-PHOSPHATASE"/>
    <property type="match status" value="1"/>
</dbReference>
<keyword evidence="6" id="KW-1185">Reference proteome</keyword>
<evidence type="ECO:0000259" key="3">
    <source>
        <dbReference type="PROSITE" id="PS50055"/>
    </source>
</evidence>
<dbReference type="Proteomes" id="UP000008281">
    <property type="component" value="Unassembled WGS sequence"/>
</dbReference>
<dbReference type="Gene3D" id="3.90.190.10">
    <property type="entry name" value="Protein tyrosine phosphatase superfamily"/>
    <property type="match status" value="1"/>
</dbReference>
<dbReference type="AlphaFoldDB" id="E3MXW9"/>
<keyword evidence="1" id="KW-0812">Transmembrane</keyword>
<dbReference type="PROSITE" id="PS50056">
    <property type="entry name" value="TYR_PHOSPHATASE_2"/>
    <property type="match status" value="1"/>
</dbReference>
<dbReference type="GO" id="GO:0004725">
    <property type="term" value="F:protein tyrosine phosphatase activity"/>
    <property type="evidence" value="ECO:0007669"/>
    <property type="project" value="InterPro"/>
</dbReference>
<protein>
    <recommendedName>
        <fullName evidence="7">Tyrosine-protein phosphatase domain-containing protein</fullName>
    </recommendedName>
</protein>
<gene>
    <name evidence="5" type="ORF">CRE_26731</name>
</gene>
<evidence type="ECO:0000259" key="4">
    <source>
        <dbReference type="PROSITE" id="PS50056"/>
    </source>
</evidence>
<dbReference type="SMART" id="SM00404">
    <property type="entry name" value="PTPc_motif"/>
    <property type="match status" value="1"/>
</dbReference>
<feature type="transmembrane region" description="Helical" evidence="1">
    <location>
        <begin position="841"/>
        <end position="864"/>
    </location>
</feature>
<feature type="chain" id="PRO_5003176511" description="Tyrosine-protein phosphatase domain-containing protein" evidence="2">
    <location>
        <begin position="20"/>
        <end position="1201"/>
    </location>
</feature>
<organism evidence="6">
    <name type="scientific">Caenorhabditis remanei</name>
    <name type="common">Caenorhabditis vulgaris</name>
    <dbReference type="NCBI Taxonomy" id="31234"/>
    <lineage>
        <taxon>Eukaryota</taxon>
        <taxon>Metazoa</taxon>
        <taxon>Ecdysozoa</taxon>
        <taxon>Nematoda</taxon>
        <taxon>Chromadorea</taxon>
        <taxon>Rhabditida</taxon>
        <taxon>Rhabditina</taxon>
        <taxon>Rhabditomorpha</taxon>
        <taxon>Rhabditoidea</taxon>
        <taxon>Rhabditidae</taxon>
        <taxon>Peloderinae</taxon>
        <taxon>Caenorhabditis</taxon>
    </lineage>
</organism>
<dbReference type="InParanoid" id="E3MXW9"/>
<dbReference type="OrthoDB" id="5806364at2759"/>
<dbReference type="InterPro" id="IPR000242">
    <property type="entry name" value="PTP_cat"/>
</dbReference>
<dbReference type="Pfam" id="PF02206">
    <property type="entry name" value="WSN"/>
    <property type="match status" value="1"/>
</dbReference>
<feature type="domain" description="Tyrosine specific protein phosphatases" evidence="4">
    <location>
        <begin position="1102"/>
        <end position="1157"/>
    </location>
</feature>
<dbReference type="EMBL" id="DS268493">
    <property type="protein sequence ID" value="EFP11776.1"/>
    <property type="molecule type" value="Genomic_DNA"/>
</dbReference>
<evidence type="ECO:0000256" key="1">
    <source>
        <dbReference type="SAM" id="Phobius"/>
    </source>
</evidence>
<sequence length="1201" mass="137895">MRAIQCALLLSIVIKGTNLDGIASSQDPSPDKVSVRTARTSSFLLNPRAYDPSSFHIPSSPLDNDPDFGGISKRDKRYSKKLFTDFVAHISTIARLANTIQMQSDLMNNQKMHLKVGELLNIGKIDIAELKEINTTRTLEFMQVFNKTLGNIDNTVIDGEKRFQLWEAIRKITKGLGKVEYFPDRDAYMKDAEQFYNSFFWYRFDDAWPPLRATLPPLRVLRDFSTESSTTRKEKDADVGRFIAVRESISEALPFVVNLKKVIDGLSPFEGWSFEDKRKVLLKPERLIQAITWRQEVQALGAANDEKKTLLNKNFGEVDNLKESVTVFGDVFEYFEENLNYSSNPSSDLRGFHAMTLLVSEIEDRWFKKVFKNIGDRKKMINSLKPMFALRNTTKSTKSNFTTDLETRFVIEDVNSIVKEFLKRKTTVGGSALYLGSIEYCGNKGGVVNKDQVAKALYPLSNSQELAEKFADFWSREDFSRDNIQSLLDDLNSVNKTLNPVNSTDHVYWFEQLPRLLTELNTNGTMKRLENSVERLMESSKTFEAKSLNDASLYSFYNHEVTDNFLKLPEVIKEREVYECLNSQQNKSEKAYEATRLIRLIRRFGGEGTKRVIAYVSKVAKMLESLDEFESISSVMKKNHNDEVDKVNKIDKLVVSRIDKAVTSVMNLLELRNIGLLEQLKAVQSNAKLEFDLMAQFGPNDELKTLWPLTKVISSLTKGLKYFEEHLQKFDYRSLKNLTDYDVFFKKLKGMPDVTIYPESLIQVLNYFIKHTMHDDRIDQFIETKKKLIQCLSMDLEFAKHFQGVGDAFQKFGDFLTQALAEVVSVPEENQEGQEEDEIDYTWIIVGCVVFVGCLSAVAVFVLWKKKLFCFKRKQNSVDCEVMDLDPVDNKPVLPPHLIIVAIGTQTFGRHPEHYELWTQLMVHVRTAPTPEERQFPYLPLMESKYLDPNIKLNPFTALQTVRLHGNKFRSRLGTVFYAMQAPMEANSMHDDTRADFLAMIVIDDVEFIVFLGETSSCGRYFTEAVGNLTIENFTVTNEGEQQFQNSADIVVRTLMVKDNKKKTQRKVKQFQVKNWKEGDIPNCGYEPLEAIMTEICKSKAPVVVHCTSGTGRTMSFIGMEYISRILETNEEMTFADAFKKLIEKRYSAFETARQIGWLQVGTVYFMSIRHNAELVMYQNIEGVFRDMVERNVGVPKGIKF</sequence>
<dbReference type="SMART" id="SM00194">
    <property type="entry name" value="PTPc"/>
    <property type="match status" value="1"/>
</dbReference>
<evidence type="ECO:0000313" key="5">
    <source>
        <dbReference type="EMBL" id="EFP11776.1"/>
    </source>
</evidence>
<dbReference type="InterPro" id="IPR003595">
    <property type="entry name" value="Tyr_Pase_cat"/>
</dbReference>
<dbReference type="InterPro" id="IPR003125">
    <property type="entry name" value="WSN"/>
</dbReference>
<dbReference type="CDD" id="cd00047">
    <property type="entry name" value="PTPc"/>
    <property type="match status" value="1"/>
</dbReference>
<evidence type="ECO:0008006" key="7">
    <source>
        <dbReference type="Google" id="ProtNLM"/>
    </source>
</evidence>
<name>E3MXW9_CAERE</name>
<dbReference type="PROSITE" id="PS50055">
    <property type="entry name" value="TYR_PHOSPHATASE_PTP"/>
    <property type="match status" value="1"/>
</dbReference>
<keyword evidence="2" id="KW-0732">Signal</keyword>
<reference evidence="5" key="1">
    <citation type="submission" date="2007-07" db="EMBL/GenBank/DDBJ databases">
        <title>PCAP assembly of the Caenorhabditis remanei genome.</title>
        <authorList>
            <consortium name="The Caenorhabditis remanei Sequencing Consortium"/>
            <person name="Wilson R.K."/>
        </authorList>
    </citation>
    <scope>NUCLEOTIDE SEQUENCE [LARGE SCALE GENOMIC DNA]</scope>
    <source>
        <strain evidence="5">PB4641</strain>
    </source>
</reference>
<accession>E3MXW9</accession>
<evidence type="ECO:0000313" key="6">
    <source>
        <dbReference type="Proteomes" id="UP000008281"/>
    </source>
</evidence>
<feature type="signal peptide" evidence="2">
    <location>
        <begin position="1"/>
        <end position="19"/>
    </location>
</feature>
<dbReference type="KEGG" id="crq:GCK72_015706"/>
<dbReference type="STRING" id="31234.E3MXW9"/>
<dbReference type="PRINTS" id="PR00700">
    <property type="entry name" value="PRTYPHPHTASE"/>
</dbReference>
<feature type="domain" description="Tyrosine-protein phosphatase" evidence="3">
    <location>
        <begin position="977"/>
        <end position="1166"/>
    </location>
</feature>
<dbReference type="eggNOG" id="ENOG502QTTC">
    <property type="taxonomic scope" value="Eukaryota"/>
</dbReference>
<dbReference type="SUPFAM" id="SSF52799">
    <property type="entry name" value="(Phosphotyrosine protein) phosphatases II"/>
    <property type="match status" value="1"/>
</dbReference>
<proteinExistence type="predicted"/>
<dbReference type="RefSeq" id="XP_003099020.2">
    <property type="nucleotide sequence ID" value="XM_003098972.2"/>
</dbReference>
<keyword evidence="1" id="KW-1133">Transmembrane helix</keyword>
<dbReference type="Pfam" id="PF00102">
    <property type="entry name" value="Y_phosphatase"/>
    <property type="match status" value="1"/>
</dbReference>
<dbReference type="CTD" id="9817224"/>
<keyword evidence="1" id="KW-0472">Membrane</keyword>
<dbReference type="HOGENOM" id="CLU_268084_0_0_1"/>